<reference evidence="5 6" key="1">
    <citation type="submission" date="2016-03" db="EMBL/GenBank/DDBJ databases">
        <authorList>
            <person name="Ploux O."/>
        </authorList>
    </citation>
    <scope>NUCLEOTIDE SEQUENCE [LARGE SCALE GENOMIC DNA]</scope>
    <source>
        <strain evidence="5 6">URUG2</strain>
    </source>
</reference>
<organism evidence="5 6">
    <name type="scientific">Ramularia collo-cygni</name>
    <dbReference type="NCBI Taxonomy" id="112498"/>
    <lineage>
        <taxon>Eukaryota</taxon>
        <taxon>Fungi</taxon>
        <taxon>Dikarya</taxon>
        <taxon>Ascomycota</taxon>
        <taxon>Pezizomycotina</taxon>
        <taxon>Dothideomycetes</taxon>
        <taxon>Dothideomycetidae</taxon>
        <taxon>Mycosphaerellales</taxon>
        <taxon>Mycosphaerellaceae</taxon>
        <taxon>Ramularia</taxon>
    </lineage>
</organism>
<evidence type="ECO:0000256" key="1">
    <source>
        <dbReference type="ARBA" id="ARBA00012346"/>
    </source>
</evidence>
<dbReference type="InterPro" id="IPR013024">
    <property type="entry name" value="GGCT-like"/>
</dbReference>
<evidence type="ECO:0000256" key="3">
    <source>
        <dbReference type="PIRSR" id="PIRSR617939-1"/>
    </source>
</evidence>
<feature type="binding site" evidence="4">
    <location>
        <begin position="22"/>
        <end position="27"/>
    </location>
    <ligand>
        <name>substrate</name>
    </ligand>
</feature>
<dbReference type="RefSeq" id="XP_023623412.1">
    <property type="nucleotide sequence ID" value="XM_023767644.1"/>
</dbReference>
<dbReference type="CDD" id="cd06661">
    <property type="entry name" value="GGCT_like"/>
    <property type="match status" value="1"/>
</dbReference>
<keyword evidence="6" id="KW-1185">Reference proteome</keyword>
<dbReference type="OrthoDB" id="2017317at2759"/>
<evidence type="ECO:0000313" key="5">
    <source>
        <dbReference type="EMBL" id="CZT16519.1"/>
    </source>
</evidence>
<gene>
    <name evidence="5" type="ORF">RCC_12014</name>
</gene>
<proteinExistence type="predicted"/>
<protein>
    <recommendedName>
        <fullName evidence="1">gamma-glutamylcyclotransferase</fullName>
        <ecNumber evidence="1">4.3.2.9</ecNumber>
    </recommendedName>
</protein>
<dbReference type="GO" id="GO:0003839">
    <property type="term" value="F:gamma-glutamylcyclotransferase activity"/>
    <property type="evidence" value="ECO:0007669"/>
    <property type="project" value="UniProtKB-EC"/>
</dbReference>
<dbReference type="PANTHER" id="PTHR12935">
    <property type="entry name" value="GAMMA-GLUTAMYLCYCLOTRANSFERASE"/>
    <property type="match status" value="1"/>
</dbReference>
<dbReference type="InterPro" id="IPR036568">
    <property type="entry name" value="GGCT-like_sf"/>
</dbReference>
<dbReference type="PANTHER" id="PTHR12935:SF0">
    <property type="entry name" value="GAMMA-GLUTAMYLCYCLOTRANSFERASE"/>
    <property type="match status" value="1"/>
</dbReference>
<dbReference type="AlphaFoldDB" id="A0A2D3V4V7"/>
<dbReference type="EC" id="4.3.2.9" evidence="1"/>
<feature type="active site" description="Proton acceptor" evidence="3">
    <location>
        <position position="108"/>
    </location>
</feature>
<accession>A0A2D3V4V7</accession>
<sequence length="264" mass="29240">MNQPSIPKHRKDNNYGTDKIWYFAFGSNMVYSVMKKRGLDILDTRTATVPGYVLTFDVYGLPYSEPAMASIAAYDVDVQAGNRDRPPDVCGVAYLLSVRDFRRLVATEGGGVAYKEIQVSGSVITADTESITLYTLTAIFPRRPNAAPSSRYLGLLIQGAKESGLPESYQAYLRSLLSFTPPNTFRERLGACIFLFFGRRIMRQLAGMVKAATNEHGVCPSWYGDLIYYIYTSFWIVHDWMFAPVFGRGDGGGVAYGPLVLAVG</sequence>
<dbReference type="SUPFAM" id="SSF110857">
    <property type="entry name" value="Gamma-glutamyl cyclotransferase-like"/>
    <property type="match status" value="1"/>
</dbReference>
<dbReference type="Proteomes" id="UP000225277">
    <property type="component" value="Unassembled WGS sequence"/>
</dbReference>
<dbReference type="EMBL" id="FJUY01000002">
    <property type="protein sequence ID" value="CZT16519.1"/>
    <property type="molecule type" value="Genomic_DNA"/>
</dbReference>
<dbReference type="Gene3D" id="3.10.490.10">
    <property type="entry name" value="Gamma-glutamyl cyclotransferase-like"/>
    <property type="match status" value="1"/>
</dbReference>
<keyword evidence="2" id="KW-0456">Lyase</keyword>
<evidence type="ECO:0000313" key="6">
    <source>
        <dbReference type="Proteomes" id="UP000225277"/>
    </source>
</evidence>
<name>A0A2D3V4V7_9PEZI</name>
<dbReference type="InterPro" id="IPR017939">
    <property type="entry name" value="G-Glutamylcylcotransferase"/>
</dbReference>
<dbReference type="GeneID" id="35606576"/>
<dbReference type="Pfam" id="PF13772">
    <property type="entry name" value="AIG2_2"/>
    <property type="match status" value="1"/>
</dbReference>
<evidence type="ECO:0000256" key="4">
    <source>
        <dbReference type="PIRSR" id="PIRSR617939-2"/>
    </source>
</evidence>
<feature type="binding site" evidence="4">
    <location>
        <position position="152"/>
    </location>
    <ligand>
        <name>substrate</name>
    </ligand>
</feature>
<evidence type="ECO:0000256" key="2">
    <source>
        <dbReference type="ARBA" id="ARBA00023239"/>
    </source>
</evidence>